<dbReference type="AlphaFoldDB" id="A0A1Z5J7D3"/>
<sequence>MDSSKRVKLSPDMEAGDEALQQAVKAINDGEHFFDVTIICTTDDYQAAYWMDLLSQSSKSMVLAVSEDWSSSGGAGNGLGTLYAWQKACALAKSKFGTDLAAGLRDGSLSTSLYHTAGKGTRMAPLPASESNNKPGVKLPFPLKLPDGSVRPITVLECVLRQTGIYARKGRLSVFWGDQVFLPTAPFHVEPTHHADILCTLLGDTAPTAEEWKAQGLDKYGVIAVLGQEDGKVEAAQVEKVSQETAVKMLSGIPGSLKQVGPSLGSFSVSAAILEALEAEFAPELSAKTGKLDTDPHFWMPLTLPLDSYIQLMDQKGTSAEESTQHYERMSKMKAAFLEKTASDGLGLFGAVDVGKGACWWDYGQLKLYSKNASLLLAPDSDPSASLLRQFLGLGEDKALGSICASGSEVDDKSYIIASKLGATSKIASSLVAGVVCPNLECDGAIVVNCTAKSIKAGNGAILYNLMSEGEIVVEAGHVEVGLAEIKDGNVNFDSVLKSRLDIDGGDAWKVKLDMNNLSFEDVHTKNKNADITIIASKRKEMADKIALSLGL</sequence>
<keyword evidence="2" id="KW-1185">Reference proteome</keyword>
<proteinExistence type="predicted"/>
<reference evidence="1 2" key="1">
    <citation type="journal article" date="2015" name="Plant Cell">
        <title>Oil accumulation by the oleaginous diatom Fistulifera solaris as revealed by the genome and transcriptome.</title>
        <authorList>
            <person name="Tanaka T."/>
            <person name="Maeda Y."/>
            <person name="Veluchamy A."/>
            <person name="Tanaka M."/>
            <person name="Abida H."/>
            <person name="Marechal E."/>
            <person name="Bowler C."/>
            <person name="Muto M."/>
            <person name="Sunaga Y."/>
            <person name="Tanaka M."/>
            <person name="Yoshino T."/>
            <person name="Taniguchi T."/>
            <person name="Fukuda Y."/>
            <person name="Nemoto M."/>
            <person name="Matsumoto M."/>
            <person name="Wong P.S."/>
            <person name="Aburatani S."/>
            <person name="Fujibuchi W."/>
        </authorList>
    </citation>
    <scope>NUCLEOTIDE SEQUENCE [LARGE SCALE GENOMIC DNA]</scope>
    <source>
        <strain evidence="1 2">JPCC DA0580</strain>
    </source>
</reference>
<dbReference type="Proteomes" id="UP000198406">
    <property type="component" value="Unassembled WGS sequence"/>
</dbReference>
<evidence type="ECO:0000313" key="2">
    <source>
        <dbReference type="Proteomes" id="UP000198406"/>
    </source>
</evidence>
<name>A0A1Z5J7D3_FISSO</name>
<dbReference type="EMBL" id="BDSP01000013">
    <property type="protein sequence ID" value="GAX09859.1"/>
    <property type="molecule type" value="Genomic_DNA"/>
</dbReference>
<dbReference type="InParanoid" id="A0A1Z5J7D3"/>
<gene>
    <name evidence="1" type="ORF">FisN_11Lh161</name>
</gene>
<protein>
    <submittedName>
        <fullName evidence="1">Uncharacterized protein</fullName>
    </submittedName>
</protein>
<evidence type="ECO:0000313" key="1">
    <source>
        <dbReference type="EMBL" id="GAX09859.1"/>
    </source>
</evidence>
<comment type="caution">
    <text evidence="1">The sequence shown here is derived from an EMBL/GenBank/DDBJ whole genome shotgun (WGS) entry which is preliminary data.</text>
</comment>
<dbReference type="OrthoDB" id="185024at2759"/>
<organism evidence="1 2">
    <name type="scientific">Fistulifera solaris</name>
    <name type="common">Oleaginous diatom</name>
    <dbReference type="NCBI Taxonomy" id="1519565"/>
    <lineage>
        <taxon>Eukaryota</taxon>
        <taxon>Sar</taxon>
        <taxon>Stramenopiles</taxon>
        <taxon>Ochrophyta</taxon>
        <taxon>Bacillariophyta</taxon>
        <taxon>Bacillariophyceae</taxon>
        <taxon>Bacillariophycidae</taxon>
        <taxon>Naviculales</taxon>
        <taxon>Naviculaceae</taxon>
        <taxon>Fistulifera</taxon>
    </lineage>
</organism>
<accession>A0A1Z5J7D3</accession>